<name>A0A1W6LAK5_9BURK</name>
<dbReference type="KEGG" id="rgu:A4W93_15720"/>
<evidence type="ECO:0000313" key="2">
    <source>
        <dbReference type="Proteomes" id="UP000193427"/>
    </source>
</evidence>
<dbReference type="Pfam" id="PF04430">
    <property type="entry name" value="DUF498"/>
    <property type="match status" value="1"/>
</dbReference>
<dbReference type="PANTHER" id="PTHR21192:SF2">
    <property type="entry name" value="NADH DEHYDROGENASE [UBIQUINONE] 1 ALPHA SUBCOMPLEX ASSEMBLY FACTOR 3"/>
    <property type="match status" value="1"/>
</dbReference>
<dbReference type="RefSeq" id="WP_085751515.1">
    <property type="nucleotide sequence ID" value="NZ_BSPR01000004.1"/>
</dbReference>
<dbReference type="InterPro" id="IPR007523">
    <property type="entry name" value="NDUFAF3/AAMDC"/>
</dbReference>
<dbReference type="Proteomes" id="UP000193427">
    <property type="component" value="Chromosome"/>
</dbReference>
<dbReference type="InterPro" id="IPR036748">
    <property type="entry name" value="MTH938-like_sf"/>
</dbReference>
<dbReference type="SUPFAM" id="SSF64076">
    <property type="entry name" value="MTH938-like"/>
    <property type="match status" value="1"/>
</dbReference>
<accession>A0A1W6LAK5</accession>
<dbReference type="AlphaFoldDB" id="A0A1W6LAK5"/>
<dbReference type="OrthoDB" id="9800373at2"/>
<dbReference type="CDD" id="cd05560">
    <property type="entry name" value="Xcc1710_like"/>
    <property type="match status" value="1"/>
</dbReference>
<dbReference type="EMBL" id="CP015118">
    <property type="protein sequence ID" value="ARN21227.1"/>
    <property type="molecule type" value="Genomic_DNA"/>
</dbReference>
<gene>
    <name evidence="1" type="ORF">A4W93_15720</name>
</gene>
<dbReference type="STRING" id="946333.A4W93_15720"/>
<proteinExistence type="predicted"/>
<organism evidence="1 2">
    <name type="scientific">Piscinibacter gummiphilus</name>
    <dbReference type="NCBI Taxonomy" id="946333"/>
    <lineage>
        <taxon>Bacteria</taxon>
        <taxon>Pseudomonadati</taxon>
        <taxon>Pseudomonadota</taxon>
        <taxon>Betaproteobacteria</taxon>
        <taxon>Burkholderiales</taxon>
        <taxon>Sphaerotilaceae</taxon>
        <taxon>Piscinibacter</taxon>
    </lineage>
</organism>
<dbReference type="PANTHER" id="PTHR21192">
    <property type="entry name" value="NUCLEAR PROTEIN E3-3"/>
    <property type="match status" value="1"/>
</dbReference>
<keyword evidence="2" id="KW-1185">Reference proteome</keyword>
<dbReference type="Gene3D" id="3.40.1230.10">
    <property type="entry name" value="MTH938-like"/>
    <property type="match status" value="1"/>
</dbReference>
<reference evidence="1 2" key="1">
    <citation type="submission" date="2016-04" db="EMBL/GenBank/DDBJ databases">
        <title>Complete genome sequence of natural rubber-degrading, novel Gram-negative bacterium, Rhizobacter gummiphilus strain NS21.</title>
        <authorList>
            <person name="Tabata M."/>
            <person name="Kasai D."/>
            <person name="Fukuda M."/>
        </authorList>
    </citation>
    <scope>NUCLEOTIDE SEQUENCE [LARGE SCALE GENOMIC DNA]</scope>
    <source>
        <strain evidence="1 2">NS21</strain>
    </source>
</reference>
<evidence type="ECO:0000313" key="1">
    <source>
        <dbReference type="EMBL" id="ARN21227.1"/>
    </source>
</evidence>
<protein>
    <submittedName>
        <fullName evidence="1">Uncharacterized protein</fullName>
    </submittedName>
</protein>
<sequence length="130" mass="13949">MKLHADRLEGVNAVFGHGPGEISVNNTVFRHSVIVPWKGDIVAWDADTFEALTPAHFQRIADLKPELVIFGSGPRIRFPAPSLLRPLIERGVGLETMDTGAACRTYNVLAAEGRSVVLAALLPSTTPPGP</sequence>